<dbReference type="AlphaFoldDB" id="F0VKI2"/>
<feature type="region of interest" description="Disordered" evidence="1">
    <location>
        <begin position="149"/>
        <end position="172"/>
    </location>
</feature>
<dbReference type="EMBL" id="LN714485">
    <property type="protein sequence ID" value="CEL69296.1"/>
    <property type="molecule type" value="Genomic_DNA"/>
</dbReference>
<evidence type="ECO:0000256" key="1">
    <source>
        <dbReference type="SAM" id="MobiDB-lite"/>
    </source>
</evidence>
<dbReference type="Proteomes" id="UP000007494">
    <property type="component" value="Chromosome X"/>
</dbReference>
<feature type="compositionally biased region" description="Basic and acidic residues" evidence="1">
    <location>
        <begin position="71"/>
        <end position="82"/>
    </location>
</feature>
<dbReference type="EMBL" id="FR823391">
    <property type="protein sequence ID" value="CBZ54583.1"/>
    <property type="molecule type" value="Genomic_DNA"/>
</dbReference>
<feature type="region of interest" description="Disordered" evidence="1">
    <location>
        <begin position="51"/>
        <end position="86"/>
    </location>
</feature>
<evidence type="ECO:0000313" key="2">
    <source>
        <dbReference type="EMBL" id="CBZ54583.1"/>
    </source>
</evidence>
<organism evidence="2 4">
    <name type="scientific">Neospora caninum (strain Liverpool)</name>
    <dbReference type="NCBI Taxonomy" id="572307"/>
    <lineage>
        <taxon>Eukaryota</taxon>
        <taxon>Sar</taxon>
        <taxon>Alveolata</taxon>
        <taxon>Apicomplexa</taxon>
        <taxon>Conoidasida</taxon>
        <taxon>Coccidia</taxon>
        <taxon>Eucoccidiorida</taxon>
        <taxon>Eimeriorina</taxon>
        <taxon>Sarcocystidae</taxon>
        <taxon>Neospora</taxon>
    </lineage>
</organism>
<dbReference type="OMA" id="KCYHSHR"/>
<evidence type="ECO:0000313" key="3">
    <source>
        <dbReference type="EMBL" id="CEL69296.1"/>
    </source>
</evidence>
<dbReference type="OrthoDB" id="333594at2759"/>
<reference evidence="3" key="4">
    <citation type="journal article" date="2015" name="PLoS ONE">
        <title>Comprehensive Evaluation of Toxoplasma gondii VEG and Neospora caninum LIV Genomes with Tachyzoite Stage Transcriptome and Proteome Defines Novel Transcript Features.</title>
        <authorList>
            <person name="Ramaprasad A."/>
            <person name="Mourier T."/>
            <person name="Naeem R."/>
            <person name="Malas T.B."/>
            <person name="Moussa E."/>
            <person name="Panigrahi A."/>
            <person name="Vermont S.J."/>
            <person name="Otto T.D."/>
            <person name="Wastling J."/>
            <person name="Pain A."/>
        </authorList>
    </citation>
    <scope>NUCLEOTIDE SEQUENCE</scope>
    <source>
        <strain evidence="3">Liverpool</strain>
    </source>
</reference>
<dbReference type="VEuPathDB" id="ToxoDB:NCLIV_050110"/>
<sequence>MSSRLFDHQRTTDTLFEEELKRKSSESDDWKCYHSHRLFYSQCRDFGALGGRSGVRTPEGDGRLAAAATESKQESEDGKEEAAGDLPGEIPVDFLCSRLEGELQKCRESLARYLPDETPAMKEITDITNLPPWLKDRPVYVQYFERKAKQRNREEAQANDEETDSSSCSCSL</sequence>
<reference evidence="2" key="2">
    <citation type="submission" date="2011-03" db="EMBL/GenBank/DDBJ databases">
        <title>Comparative genomics and transcriptomics of Neospora caninum and Toxoplasma gondii.</title>
        <authorList>
            <person name="Reid A.J."/>
            <person name="Sohal A."/>
            <person name="Harris D."/>
            <person name="Quail M."/>
            <person name="Sanders M."/>
            <person name="Berriman M."/>
            <person name="Wastling J.M."/>
            <person name="Pain A."/>
        </authorList>
    </citation>
    <scope>NUCLEOTIDE SEQUENCE</scope>
    <source>
        <strain evidence="2">Liverpool</strain>
    </source>
</reference>
<dbReference type="InParanoid" id="F0VKI2"/>
<keyword evidence="4" id="KW-1185">Reference proteome</keyword>
<dbReference type="FunCoup" id="F0VKI2">
    <property type="interactions" value="12"/>
</dbReference>
<proteinExistence type="predicted"/>
<gene>
    <name evidence="3" type="ORF">BN1204_050110</name>
    <name evidence="2" type="ORF">NCLIV_050110</name>
</gene>
<evidence type="ECO:0000313" key="4">
    <source>
        <dbReference type="Proteomes" id="UP000007494"/>
    </source>
</evidence>
<protein>
    <submittedName>
        <fullName evidence="2">Uncharacterized protein</fullName>
    </submittedName>
</protein>
<dbReference type="RefSeq" id="XP_003884613.1">
    <property type="nucleotide sequence ID" value="XM_003884564.1"/>
</dbReference>
<reference evidence="4" key="3">
    <citation type="journal article" date="2012" name="PLoS Pathog.">
        <title>Comparative genomics of the apicomplexan parasites Toxoplasma gondii and Neospora caninum: Coccidia differing in host range and transmission strategy.</title>
        <authorList>
            <person name="Reid A.J."/>
            <person name="Vermont S.J."/>
            <person name="Cotton J.A."/>
            <person name="Harris D."/>
            <person name="Hill-Cawthorne G.A."/>
            <person name="Konen-Waisman S."/>
            <person name="Latham S.M."/>
            <person name="Mourier T."/>
            <person name="Norton R."/>
            <person name="Quail M.A."/>
            <person name="Sanders M."/>
            <person name="Shanmugam D."/>
            <person name="Sohal A."/>
            <person name="Wasmuth J.D."/>
            <person name="Brunk B."/>
            <person name="Grigg M.E."/>
            <person name="Howard J.C."/>
            <person name="Parkinson J."/>
            <person name="Roos D.S."/>
            <person name="Trees A.J."/>
            <person name="Berriman M."/>
            <person name="Pain A."/>
            <person name="Wastling J.M."/>
        </authorList>
    </citation>
    <scope>NUCLEOTIDE SEQUENCE [LARGE SCALE GENOMIC DNA]</scope>
    <source>
        <strain evidence="4">Liverpool</strain>
    </source>
</reference>
<reference evidence="2" key="1">
    <citation type="submission" date="2011-02" db="EMBL/GenBank/DDBJ databases">
        <authorList>
            <person name="Aslett M."/>
        </authorList>
    </citation>
    <scope>NUCLEOTIDE SEQUENCE</scope>
    <source>
        <strain evidence="2">Liverpool</strain>
    </source>
</reference>
<accession>F0VKI2</accession>
<dbReference type="eggNOG" id="ENOG502TMRK">
    <property type="taxonomic scope" value="Eukaryota"/>
</dbReference>
<name>F0VKI2_NEOCL</name>
<dbReference type="GeneID" id="13442514"/>